<evidence type="ECO:0000256" key="4">
    <source>
        <dbReference type="ARBA" id="ARBA00047645"/>
    </source>
</evidence>
<reference evidence="9 10" key="1">
    <citation type="submission" date="2015-11" db="EMBL/GenBank/DDBJ databases">
        <title>Genomic analysis of 38 Legionella species identifies large and diverse effector repertoires.</title>
        <authorList>
            <person name="Burstein D."/>
            <person name="Amaro F."/>
            <person name="Zusman T."/>
            <person name="Lifshitz Z."/>
            <person name="Cohen O."/>
            <person name="Gilbert J.A."/>
            <person name="Pupko T."/>
            <person name="Shuman H.A."/>
            <person name="Segal G."/>
        </authorList>
    </citation>
    <scope>NUCLEOTIDE SEQUENCE [LARGE SCALE GENOMIC DNA]</scope>
    <source>
        <strain evidence="9 10">ATCC 43878</strain>
    </source>
</reference>
<feature type="domain" description="Acylphosphatase-like" evidence="8">
    <location>
        <begin position="6"/>
        <end position="91"/>
    </location>
</feature>
<name>A0A0W0S4H4_9GAMM</name>
<evidence type="ECO:0000313" key="9">
    <source>
        <dbReference type="EMBL" id="KTC78266.1"/>
    </source>
</evidence>
<evidence type="ECO:0000256" key="7">
    <source>
        <dbReference type="RuleBase" id="RU004168"/>
    </source>
</evidence>
<dbReference type="Pfam" id="PF00708">
    <property type="entry name" value="Acylphosphatase"/>
    <property type="match status" value="1"/>
</dbReference>
<dbReference type="InterPro" id="IPR017968">
    <property type="entry name" value="Acylphosphatase_CS"/>
</dbReference>
<dbReference type="PANTHER" id="PTHR47268">
    <property type="entry name" value="ACYLPHOSPHATASE"/>
    <property type="match status" value="1"/>
</dbReference>
<evidence type="ECO:0000256" key="1">
    <source>
        <dbReference type="ARBA" id="ARBA00005614"/>
    </source>
</evidence>
<comment type="catalytic activity">
    <reaction evidence="4 5 6">
        <text>an acyl phosphate + H2O = a carboxylate + phosphate + H(+)</text>
        <dbReference type="Rhea" id="RHEA:14965"/>
        <dbReference type="ChEBI" id="CHEBI:15377"/>
        <dbReference type="ChEBI" id="CHEBI:15378"/>
        <dbReference type="ChEBI" id="CHEBI:29067"/>
        <dbReference type="ChEBI" id="CHEBI:43474"/>
        <dbReference type="ChEBI" id="CHEBI:59918"/>
        <dbReference type="EC" id="3.6.1.7"/>
    </reaction>
</comment>
<dbReference type="SUPFAM" id="SSF54975">
    <property type="entry name" value="Acylphosphatase/BLUF domain-like"/>
    <property type="match status" value="1"/>
</dbReference>
<proteinExistence type="inferred from homology"/>
<dbReference type="GO" id="GO:0003998">
    <property type="term" value="F:acylphosphatase activity"/>
    <property type="evidence" value="ECO:0007669"/>
    <property type="project" value="UniProtKB-EC"/>
</dbReference>
<dbReference type="PRINTS" id="PR00112">
    <property type="entry name" value="ACYLPHPHTASE"/>
</dbReference>
<dbReference type="STRING" id="29422.Lbru_2558"/>
<dbReference type="AlphaFoldDB" id="A0A0W0S4H4"/>
<evidence type="ECO:0000259" key="8">
    <source>
        <dbReference type="PROSITE" id="PS51160"/>
    </source>
</evidence>
<dbReference type="PATRIC" id="fig|29422.6.peg.2721"/>
<dbReference type="NCBIfam" id="NF011000">
    <property type="entry name" value="PRK14426.1"/>
    <property type="match status" value="1"/>
</dbReference>
<comment type="caution">
    <text evidence="9">The sequence shown here is derived from an EMBL/GenBank/DDBJ whole genome shotgun (WGS) entry which is preliminary data.</text>
</comment>
<feature type="active site" evidence="5">
    <location>
        <position position="39"/>
    </location>
</feature>
<sequence>MTKQLCMHCYISGKVQGVWFRASAQEEAEKLGITGWVRNLADGRVEVFACGDQEQIEEYDRWLREGPSLAQVTDYVREDLAWKKYTGFDTL</sequence>
<dbReference type="EC" id="3.6.1.7" evidence="2 5"/>
<organism evidence="9 10">
    <name type="scientific">Legionella brunensis</name>
    <dbReference type="NCBI Taxonomy" id="29422"/>
    <lineage>
        <taxon>Bacteria</taxon>
        <taxon>Pseudomonadati</taxon>
        <taxon>Pseudomonadota</taxon>
        <taxon>Gammaproteobacteria</taxon>
        <taxon>Legionellales</taxon>
        <taxon>Legionellaceae</taxon>
        <taxon>Legionella</taxon>
    </lineage>
</organism>
<comment type="similarity">
    <text evidence="1 7">Belongs to the acylphosphatase family.</text>
</comment>
<dbReference type="PROSITE" id="PS51160">
    <property type="entry name" value="ACYLPHOSPHATASE_3"/>
    <property type="match status" value="1"/>
</dbReference>
<dbReference type="InterPro" id="IPR036046">
    <property type="entry name" value="Acylphosphatase-like_dom_sf"/>
</dbReference>
<dbReference type="Gene3D" id="3.30.70.100">
    <property type="match status" value="1"/>
</dbReference>
<dbReference type="Proteomes" id="UP000054742">
    <property type="component" value="Unassembled WGS sequence"/>
</dbReference>
<keyword evidence="10" id="KW-1185">Reference proteome</keyword>
<dbReference type="InterPro" id="IPR020456">
    <property type="entry name" value="Acylphosphatase"/>
</dbReference>
<evidence type="ECO:0000256" key="5">
    <source>
        <dbReference type="PROSITE-ProRule" id="PRU00520"/>
    </source>
</evidence>
<accession>A0A0W0S4H4</accession>
<gene>
    <name evidence="9" type="ORF">Lbru_2558</name>
</gene>
<dbReference type="PANTHER" id="PTHR47268:SF4">
    <property type="entry name" value="ACYLPHOSPHATASE"/>
    <property type="match status" value="1"/>
</dbReference>
<keyword evidence="5 6" id="KW-0378">Hydrolase</keyword>
<dbReference type="OrthoDB" id="5295388at2"/>
<evidence type="ECO:0000256" key="2">
    <source>
        <dbReference type="ARBA" id="ARBA00012150"/>
    </source>
</evidence>
<dbReference type="InterPro" id="IPR001792">
    <property type="entry name" value="Acylphosphatase-like_dom"/>
</dbReference>
<dbReference type="RefSeq" id="WP_058442530.1">
    <property type="nucleotide sequence ID" value="NZ_CAAAHU010000004.1"/>
</dbReference>
<dbReference type="NCBIfam" id="NF011022">
    <property type="entry name" value="PRK14451.1"/>
    <property type="match status" value="1"/>
</dbReference>
<protein>
    <recommendedName>
        <fullName evidence="3 5">Acylphosphatase</fullName>
        <ecNumber evidence="2 5">3.6.1.7</ecNumber>
    </recommendedName>
</protein>
<evidence type="ECO:0000256" key="6">
    <source>
        <dbReference type="RuleBase" id="RU000553"/>
    </source>
</evidence>
<evidence type="ECO:0000313" key="10">
    <source>
        <dbReference type="Proteomes" id="UP000054742"/>
    </source>
</evidence>
<feature type="active site" evidence="5">
    <location>
        <position position="21"/>
    </location>
</feature>
<dbReference type="EMBL" id="LNXV01000033">
    <property type="protein sequence ID" value="KTC78266.1"/>
    <property type="molecule type" value="Genomic_DNA"/>
</dbReference>
<dbReference type="PROSITE" id="PS00150">
    <property type="entry name" value="ACYLPHOSPHATASE_1"/>
    <property type="match status" value="1"/>
</dbReference>
<dbReference type="PROSITE" id="PS00151">
    <property type="entry name" value="ACYLPHOSPHATASE_2"/>
    <property type="match status" value="1"/>
</dbReference>
<evidence type="ECO:0000256" key="3">
    <source>
        <dbReference type="ARBA" id="ARBA00015991"/>
    </source>
</evidence>